<protein>
    <submittedName>
        <fullName evidence="1">Uncharacterized protein</fullName>
    </submittedName>
</protein>
<name>A0A3E1YEA2_9BACT</name>
<dbReference type="AlphaFoldDB" id="A0A3E1YEA2"/>
<evidence type="ECO:0000313" key="1">
    <source>
        <dbReference type="EMBL" id="RFS24892.1"/>
    </source>
</evidence>
<accession>A0A3E1YEA2</accession>
<dbReference type="Proteomes" id="UP000260644">
    <property type="component" value="Unassembled WGS sequence"/>
</dbReference>
<organism evidence="1 2">
    <name type="scientific">Chitinophaga silvatica</name>
    <dbReference type="NCBI Taxonomy" id="2282649"/>
    <lineage>
        <taxon>Bacteria</taxon>
        <taxon>Pseudomonadati</taxon>
        <taxon>Bacteroidota</taxon>
        <taxon>Chitinophagia</taxon>
        <taxon>Chitinophagales</taxon>
        <taxon>Chitinophagaceae</taxon>
        <taxon>Chitinophaga</taxon>
    </lineage>
</organism>
<dbReference type="EMBL" id="QPMM01000002">
    <property type="protein sequence ID" value="RFS24892.1"/>
    <property type="molecule type" value="Genomic_DNA"/>
</dbReference>
<proteinExistence type="predicted"/>
<evidence type="ECO:0000313" key="2">
    <source>
        <dbReference type="Proteomes" id="UP000260644"/>
    </source>
</evidence>
<sequence>MRIFCFLSLLILLASCKKDDNTQGLNSSCIQVKNGNIYNVNYLGMMDGARFDVICKFPDGCMFINGVTEERKGQDVNITVVVGNNACGPCVETTTTQSITYIFNPPAPGTYYLKWKGIDNRTDTIKIR</sequence>
<reference evidence="1 2" key="1">
    <citation type="submission" date="2018-07" db="EMBL/GenBank/DDBJ databases">
        <title>Chitinophaga K2CV101002-2 sp. nov., isolated from a monsoon evergreen broad-leaved forest soil.</title>
        <authorList>
            <person name="Lv Y."/>
        </authorList>
    </citation>
    <scope>NUCLEOTIDE SEQUENCE [LARGE SCALE GENOMIC DNA]</scope>
    <source>
        <strain evidence="1 2">GDMCC 1.1288</strain>
    </source>
</reference>
<gene>
    <name evidence="1" type="ORF">DVR12_06805</name>
</gene>
<keyword evidence="2" id="KW-1185">Reference proteome</keyword>
<comment type="caution">
    <text evidence="1">The sequence shown here is derived from an EMBL/GenBank/DDBJ whole genome shotgun (WGS) entry which is preliminary data.</text>
</comment>
<dbReference type="PROSITE" id="PS51257">
    <property type="entry name" value="PROKAR_LIPOPROTEIN"/>
    <property type="match status" value="1"/>
</dbReference>